<accession>A0A1Y4N1L1</accession>
<dbReference type="SUPFAM" id="SSF51230">
    <property type="entry name" value="Single hybrid motif"/>
    <property type="match status" value="1"/>
</dbReference>
<dbReference type="InterPro" id="IPR011053">
    <property type="entry name" value="Single_hybrid_motif"/>
</dbReference>
<dbReference type="Pfam" id="PF00364">
    <property type="entry name" value="Biotin_lipoyl"/>
    <property type="match status" value="1"/>
</dbReference>
<evidence type="ECO:0000313" key="4">
    <source>
        <dbReference type="Proteomes" id="UP000196386"/>
    </source>
</evidence>
<dbReference type="Gene3D" id="2.40.50.100">
    <property type="match status" value="1"/>
</dbReference>
<evidence type="ECO:0000313" key="3">
    <source>
        <dbReference type="EMBL" id="OUP70246.1"/>
    </source>
</evidence>
<dbReference type="InterPro" id="IPR050709">
    <property type="entry name" value="Biotin_Carboxyl_Carrier/Decarb"/>
</dbReference>
<reference evidence="4" key="1">
    <citation type="submission" date="2017-04" db="EMBL/GenBank/DDBJ databases">
        <title>Function of individual gut microbiota members based on whole genome sequencing of pure cultures obtained from chicken caecum.</title>
        <authorList>
            <person name="Medvecky M."/>
            <person name="Cejkova D."/>
            <person name="Polansky O."/>
            <person name="Karasova D."/>
            <person name="Kubasova T."/>
            <person name="Cizek A."/>
            <person name="Rychlik I."/>
        </authorList>
    </citation>
    <scope>NUCLEOTIDE SEQUENCE [LARGE SCALE GENOMIC DNA]</scope>
    <source>
        <strain evidence="4">An175</strain>
    </source>
</reference>
<dbReference type="PROSITE" id="PS00188">
    <property type="entry name" value="BIOTIN"/>
    <property type="match status" value="1"/>
</dbReference>
<dbReference type="InterPro" id="IPR000089">
    <property type="entry name" value="Biotin_lipoyl"/>
</dbReference>
<dbReference type="EMBL" id="NFKP01000005">
    <property type="protein sequence ID" value="OUP70246.1"/>
    <property type="molecule type" value="Genomic_DNA"/>
</dbReference>
<dbReference type="InterPro" id="IPR001882">
    <property type="entry name" value="Biotin_BS"/>
</dbReference>
<dbReference type="PANTHER" id="PTHR45266">
    <property type="entry name" value="OXALOACETATE DECARBOXYLASE ALPHA CHAIN"/>
    <property type="match status" value="1"/>
</dbReference>
<sequence length="63" mass="6734">MPGNILDIKVKEGDHVEANDLLLMLEAMKMENEIFSPATGTVVGVHVKKGDAVNSDDLLISIG</sequence>
<proteinExistence type="predicted"/>
<organism evidence="3 4">
    <name type="scientific">Anaerotruncus colihominis</name>
    <dbReference type="NCBI Taxonomy" id="169435"/>
    <lineage>
        <taxon>Bacteria</taxon>
        <taxon>Bacillati</taxon>
        <taxon>Bacillota</taxon>
        <taxon>Clostridia</taxon>
        <taxon>Eubacteriales</taxon>
        <taxon>Oscillospiraceae</taxon>
        <taxon>Anaerotruncus</taxon>
    </lineage>
</organism>
<evidence type="ECO:0000256" key="1">
    <source>
        <dbReference type="ARBA" id="ARBA00023267"/>
    </source>
</evidence>
<dbReference type="Proteomes" id="UP000196386">
    <property type="component" value="Unassembled WGS sequence"/>
</dbReference>
<keyword evidence="1" id="KW-0092">Biotin</keyword>
<name>A0A1Y4N1L1_9FIRM</name>
<dbReference type="PANTHER" id="PTHR45266:SF3">
    <property type="entry name" value="OXALOACETATE DECARBOXYLASE ALPHA CHAIN"/>
    <property type="match status" value="1"/>
</dbReference>
<dbReference type="CDD" id="cd06850">
    <property type="entry name" value="biotinyl_domain"/>
    <property type="match status" value="1"/>
</dbReference>
<gene>
    <name evidence="3" type="ORF">B5F11_05550</name>
</gene>
<evidence type="ECO:0000259" key="2">
    <source>
        <dbReference type="PROSITE" id="PS50968"/>
    </source>
</evidence>
<comment type="caution">
    <text evidence="3">The sequence shown here is derived from an EMBL/GenBank/DDBJ whole genome shotgun (WGS) entry which is preliminary data.</text>
</comment>
<dbReference type="FunFam" id="2.40.50.100:FF:000003">
    <property type="entry name" value="Acetyl-CoA carboxylase biotin carboxyl carrier protein"/>
    <property type="match status" value="1"/>
</dbReference>
<dbReference type="AlphaFoldDB" id="A0A1Y4N1L1"/>
<protein>
    <submittedName>
        <fullName evidence="3">Acetyl-CoA carboxylase biotin carboxyl carrier protein subunit</fullName>
    </submittedName>
</protein>
<dbReference type="PROSITE" id="PS50968">
    <property type="entry name" value="BIOTINYL_LIPOYL"/>
    <property type="match status" value="1"/>
</dbReference>
<feature type="domain" description="Lipoyl-binding" evidence="2">
    <location>
        <begin position="1"/>
        <end position="63"/>
    </location>
</feature>